<sequence length="176" mass="19536">MALDQIQPGPIMTTGSRQRHPVYLPEDYENRGGSMIDRKLQFNKDPLNYQVPFAGPSGQGGGGFGLGSIGRGLGDLWGGMKKYAGGMGGSDWLDAIGTIYGIYNNESFKKPMLERQQRRAEDLWNTQKPIMEYNLASGLRNEGRADAYQVGLWNAQRPQGTEERTIEQGMPKTTYV</sequence>
<reference evidence="1" key="1">
    <citation type="submission" date="2018-05" db="EMBL/GenBank/DDBJ databases">
        <authorList>
            <person name="Lanie J.A."/>
            <person name="Ng W.-L."/>
            <person name="Kazmierczak K.M."/>
            <person name="Andrzejewski T.M."/>
            <person name="Davidsen T.M."/>
            <person name="Wayne K.J."/>
            <person name="Tettelin H."/>
            <person name="Glass J.I."/>
            <person name="Rusch D."/>
            <person name="Podicherti R."/>
            <person name="Tsui H.-C.T."/>
            <person name="Winkler M.E."/>
        </authorList>
    </citation>
    <scope>NUCLEOTIDE SEQUENCE</scope>
</reference>
<protein>
    <submittedName>
        <fullName evidence="1">Uncharacterized protein</fullName>
    </submittedName>
</protein>
<name>A0A381SLY5_9ZZZZ</name>
<evidence type="ECO:0000313" key="1">
    <source>
        <dbReference type="EMBL" id="SVA04298.1"/>
    </source>
</evidence>
<organism evidence="1">
    <name type="scientific">marine metagenome</name>
    <dbReference type="NCBI Taxonomy" id="408172"/>
    <lineage>
        <taxon>unclassified sequences</taxon>
        <taxon>metagenomes</taxon>
        <taxon>ecological metagenomes</taxon>
    </lineage>
</organism>
<gene>
    <name evidence="1" type="ORF">METZ01_LOCUS57152</name>
</gene>
<accession>A0A381SLY5</accession>
<dbReference type="EMBL" id="UINC01003210">
    <property type="protein sequence ID" value="SVA04298.1"/>
    <property type="molecule type" value="Genomic_DNA"/>
</dbReference>
<dbReference type="AlphaFoldDB" id="A0A381SLY5"/>
<proteinExistence type="predicted"/>